<reference evidence="2 3" key="1">
    <citation type="journal article" date="2022" name="Int. J. Syst. Evol. Microbiol.">
        <title>Apilactobacillus apisilvae sp. nov., Nicolia spurrieriana gen. nov. sp. nov., Bombilactobacillus folatiphilus sp. nov. and Bombilactobacillus thymidiniphilus sp. nov., four new lactic acid bacterial isolates from stingless bees Tetragonula carbonaria and Austroplebeia australis.</title>
        <authorList>
            <person name="Oliphant S.A."/>
            <person name="Watson-Haigh N.S."/>
            <person name="Sumby K.M."/>
            <person name="Gardner J."/>
            <person name="Groom S."/>
            <person name="Jiranek V."/>
        </authorList>
    </citation>
    <scope>NUCLEOTIDE SEQUENCE [LARGE SCALE GENOMIC DNA]</scope>
    <source>
        <strain evidence="2 3">SG4_A1</strain>
    </source>
</reference>
<evidence type="ECO:0000256" key="1">
    <source>
        <dbReference type="SAM" id="Phobius"/>
    </source>
</evidence>
<organism evidence="2 3">
    <name type="scientific">Bombilactobacillus thymidiniphilus</name>
    <dbReference type="NCBI Taxonomy" id="2923363"/>
    <lineage>
        <taxon>Bacteria</taxon>
        <taxon>Bacillati</taxon>
        <taxon>Bacillota</taxon>
        <taxon>Bacilli</taxon>
        <taxon>Lactobacillales</taxon>
        <taxon>Lactobacillaceae</taxon>
        <taxon>Bombilactobacillus</taxon>
    </lineage>
</organism>
<keyword evidence="1" id="KW-0472">Membrane</keyword>
<accession>A0ABY4PC74</accession>
<feature type="transmembrane region" description="Helical" evidence="1">
    <location>
        <begin position="83"/>
        <end position="101"/>
    </location>
</feature>
<proteinExistence type="predicted"/>
<keyword evidence="1" id="KW-1133">Transmembrane helix</keyword>
<feature type="transmembrane region" description="Helical" evidence="1">
    <location>
        <begin position="38"/>
        <end position="63"/>
    </location>
</feature>
<keyword evidence="1" id="KW-0812">Transmembrane</keyword>
<name>A0ABY4PC74_9LACO</name>
<sequence length="136" mass="15763">MSLLTRIWIADLDKKRLVYDLKTKKLLAYNLPKEPSKLFIKLMAVCIVISGGSSALAGISCIIMHTGTKMDPLIKQPYLTKVLLYYFISVLVGGLIMYWLTQREIERAGRMPYQHVGDLELKRYFSLNRKRYKKAF</sequence>
<gene>
    <name evidence="2" type="ORF">MOO47_05230</name>
</gene>
<evidence type="ECO:0000313" key="2">
    <source>
        <dbReference type="EMBL" id="UQS83190.1"/>
    </source>
</evidence>
<evidence type="ECO:0000313" key="3">
    <source>
        <dbReference type="Proteomes" id="UP000831947"/>
    </source>
</evidence>
<keyword evidence="3" id="KW-1185">Reference proteome</keyword>
<dbReference type="RefSeq" id="WP_249512416.1">
    <property type="nucleotide sequence ID" value="NZ_CP093365.1"/>
</dbReference>
<protein>
    <submittedName>
        <fullName evidence="2">Uncharacterized protein</fullName>
    </submittedName>
</protein>
<dbReference type="EMBL" id="CP093365">
    <property type="protein sequence ID" value="UQS83190.1"/>
    <property type="molecule type" value="Genomic_DNA"/>
</dbReference>
<dbReference type="Proteomes" id="UP000831947">
    <property type="component" value="Chromosome"/>
</dbReference>